<reference evidence="1 2" key="1">
    <citation type="submission" date="2013-11" db="EMBL/GenBank/DDBJ databases">
        <title>Draft genome of the bovine lungworm Dictyocaulus viviparus.</title>
        <authorList>
            <person name="Mitreva M."/>
        </authorList>
    </citation>
    <scope>NUCLEOTIDE SEQUENCE [LARGE SCALE GENOMIC DNA]</scope>
    <source>
        <strain evidence="1 2">HannoverDv2000</strain>
    </source>
</reference>
<protein>
    <submittedName>
        <fullName evidence="1">Uncharacterized protein</fullName>
    </submittedName>
</protein>
<evidence type="ECO:0000313" key="1">
    <source>
        <dbReference type="EMBL" id="KJH44908.1"/>
    </source>
</evidence>
<accession>A0A0D8XK02</accession>
<reference evidence="2" key="2">
    <citation type="journal article" date="2016" name="Sci. Rep.">
        <title>Dictyocaulus viviparus genome, variome and transcriptome elucidate lungworm biology and support future intervention.</title>
        <authorList>
            <person name="McNulty S.N."/>
            <person name="Strube C."/>
            <person name="Rosa B.A."/>
            <person name="Martin J.C."/>
            <person name="Tyagi R."/>
            <person name="Choi Y.J."/>
            <person name="Wang Q."/>
            <person name="Hallsworth Pepin K."/>
            <person name="Zhang X."/>
            <person name="Ozersky P."/>
            <person name="Wilson R.K."/>
            <person name="Sternberg P.W."/>
            <person name="Gasser R.B."/>
            <person name="Mitreva M."/>
        </authorList>
    </citation>
    <scope>NUCLEOTIDE SEQUENCE [LARGE SCALE GENOMIC DNA]</scope>
    <source>
        <strain evidence="2">HannoverDv2000</strain>
    </source>
</reference>
<evidence type="ECO:0000313" key="2">
    <source>
        <dbReference type="Proteomes" id="UP000053766"/>
    </source>
</evidence>
<proteinExistence type="predicted"/>
<dbReference type="Proteomes" id="UP000053766">
    <property type="component" value="Unassembled WGS sequence"/>
</dbReference>
<dbReference type="EMBL" id="KN716440">
    <property type="protein sequence ID" value="KJH44908.1"/>
    <property type="molecule type" value="Genomic_DNA"/>
</dbReference>
<organism evidence="1 2">
    <name type="scientific">Dictyocaulus viviparus</name>
    <name type="common">Bovine lungworm</name>
    <dbReference type="NCBI Taxonomy" id="29172"/>
    <lineage>
        <taxon>Eukaryota</taxon>
        <taxon>Metazoa</taxon>
        <taxon>Ecdysozoa</taxon>
        <taxon>Nematoda</taxon>
        <taxon>Chromadorea</taxon>
        <taxon>Rhabditida</taxon>
        <taxon>Rhabditina</taxon>
        <taxon>Rhabditomorpha</taxon>
        <taxon>Strongyloidea</taxon>
        <taxon>Metastrongylidae</taxon>
        <taxon>Dictyocaulus</taxon>
    </lineage>
</organism>
<name>A0A0D8XK02_DICVI</name>
<keyword evidence="2" id="KW-1185">Reference proteome</keyword>
<gene>
    <name evidence="1" type="ORF">DICVIV_09061</name>
</gene>
<dbReference type="AlphaFoldDB" id="A0A0D8XK02"/>
<sequence>MLGVSRITQTAAHRSFKNTRTKEQLLSELCITLSDEFHTALTIHAQRSTTDKMRVCFTSVGLIDDNVFVIQLYPIRIPHFVSCGFFLLQRSSKDYSCQRTESFTRKPKLLLG</sequence>